<organism evidence="2">
    <name type="scientific">viral metagenome</name>
    <dbReference type="NCBI Taxonomy" id="1070528"/>
    <lineage>
        <taxon>unclassified sequences</taxon>
        <taxon>metagenomes</taxon>
        <taxon>organismal metagenomes</taxon>
    </lineage>
</organism>
<proteinExistence type="predicted"/>
<keyword evidence="1" id="KW-0812">Transmembrane</keyword>
<protein>
    <submittedName>
        <fullName evidence="2">Uncharacterized protein</fullName>
    </submittedName>
</protein>
<reference evidence="2" key="1">
    <citation type="journal article" date="2020" name="Nature">
        <title>Giant virus diversity and host interactions through global metagenomics.</title>
        <authorList>
            <person name="Schulz F."/>
            <person name="Roux S."/>
            <person name="Paez-Espino D."/>
            <person name="Jungbluth S."/>
            <person name="Walsh D.A."/>
            <person name="Denef V.J."/>
            <person name="McMahon K.D."/>
            <person name="Konstantinidis K.T."/>
            <person name="Eloe-Fadrosh E.A."/>
            <person name="Kyrpides N.C."/>
            <person name="Woyke T."/>
        </authorList>
    </citation>
    <scope>NUCLEOTIDE SEQUENCE</scope>
    <source>
        <strain evidence="2">GVMAG-M-3300009185-7</strain>
    </source>
</reference>
<feature type="transmembrane region" description="Helical" evidence="1">
    <location>
        <begin position="56"/>
        <end position="81"/>
    </location>
</feature>
<name>A0A6C0B2Y9_9ZZZZ</name>
<feature type="transmembrane region" description="Helical" evidence="1">
    <location>
        <begin position="12"/>
        <end position="36"/>
    </location>
</feature>
<sequence>MRFIESLCPPAFLYMLYIVVHIGLDVTLGLYITAVIKLLTGILGVVLLDSFCRVDLGVVSWVVIATPFIITALASSIAMGLQLDKTLTAYTIEQFSPLTADNEKNRDIYVTQLKGGEAPVSSVAVYR</sequence>
<dbReference type="EMBL" id="MN739051">
    <property type="protein sequence ID" value="QHS86174.1"/>
    <property type="molecule type" value="Genomic_DNA"/>
</dbReference>
<evidence type="ECO:0000313" key="2">
    <source>
        <dbReference type="EMBL" id="QHS86174.1"/>
    </source>
</evidence>
<evidence type="ECO:0000256" key="1">
    <source>
        <dbReference type="SAM" id="Phobius"/>
    </source>
</evidence>
<keyword evidence="1" id="KW-1133">Transmembrane helix</keyword>
<dbReference type="AlphaFoldDB" id="A0A6C0B2Y9"/>
<accession>A0A6C0B2Y9</accession>
<keyword evidence="1" id="KW-0472">Membrane</keyword>